<dbReference type="InterPro" id="IPR017871">
    <property type="entry name" value="ABC_transporter-like_CS"/>
</dbReference>
<reference evidence="15 16" key="1">
    <citation type="submission" date="2023-12" db="EMBL/GenBank/DDBJ databases">
        <title>Baltic Sea Cyanobacteria.</title>
        <authorList>
            <person name="Delbaje E."/>
            <person name="Fewer D.P."/>
            <person name="Shishido T.K."/>
        </authorList>
    </citation>
    <scope>NUCLEOTIDE SEQUENCE [LARGE SCALE GENOMIC DNA]</scope>
    <source>
        <strain evidence="15 16">UHCC 0281</strain>
    </source>
</reference>
<name>A0ABU5SZQ6_9CYAN</name>
<evidence type="ECO:0000259" key="11">
    <source>
        <dbReference type="PROSITE" id="PS50042"/>
    </source>
</evidence>
<dbReference type="InterPro" id="IPR018490">
    <property type="entry name" value="cNMP-bd_dom_sf"/>
</dbReference>
<dbReference type="Gene3D" id="1.20.1560.10">
    <property type="entry name" value="ABC transporter type 1, transmembrane domain"/>
    <property type="match status" value="1"/>
</dbReference>
<dbReference type="PANTHER" id="PTHR43394">
    <property type="entry name" value="ATP-DEPENDENT PERMEASE MDL1, MITOCHONDRIAL"/>
    <property type="match status" value="1"/>
</dbReference>
<dbReference type="PROSITE" id="PS00211">
    <property type="entry name" value="ABC_TRANSPORTER_1"/>
    <property type="match status" value="1"/>
</dbReference>
<dbReference type="InterPro" id="IPR003439">
    <property type="entry name" value="ABC_transporter-like_ATP-bd"/>
</dbReference>
<sequence length="1031" mass="112636">MATTTRIEELLRCFPFLADQPEEALEHLASQAQLQRFQQGQPISRVDQPPTRLYFLLEGTARAVVFSSRLPRGVATLQRLQPGTVMGWTLVSCGRCWETLIASTDLVVVALPHEALQREMGRHPALAERVRSSVNPSELFAVLDAHLQDYPRALSQEVVEAATQLADGSLALTWTAADPAALPPLQGERLWLVAGGPLPLGQSLTSEEPIEAGEPLRVLGLDRQRLAAILEPPSSEETGRADNGWHARLLTRWEQQRRTLEPAGIAAAEPIDVSVVVEPADGERRGPDAFPWVKGIGPLESPIAAFLMLSQHLNLPFRRDMMRRVFGDQVQRHGESSLPLAGAVAESMGLQTQLLAIQAAALPRLTPPLMIRWGDGLAVIYRCSAKSLVLGIPAVGNQELTLAEFREQWGEAGDVLTLRVNDLTPQRRFGFRWFLPALRQHRTVLMEVLLASFFVQLFGLVNPLLIQQVIDKVIINNSPSALGVLGVLLVVFALFEGLLLCLRTFLFVDTTNRIDLSLGTQIIDHLLRLPLSYFDRRPVGEVSSRIAELEKVRGFLTGTALTTILDAIFSVLYIGVMLIYSWQLTLLTLAVVPFLVLLVLVVSPIVRLQLQNRAVANARTQSHLVEVLSSMMTVKAQNIELRSRWKWQDLYTDYVADGFDNTLVGTTASSISGFLNKLSGLIVIWAGAGMVLSGSLSLGELIAFRIIAGYVTGPLLRMTSIWQSVQETALSLERLSDVIDHPQEAPADNATRLIMPPIQGEISFRSISFRYKSSSPLLLKGLNLDIPRGTFVAIVGTSGSGKSTLTKLLARLYAPEEGVVLVDGIDIAKVELHSLRRQLGIVPQDTVLFDGSVEENITLTNPEASTEEVIEAARIAAAHDFIMELPAGYSTEVGERGSSLSGGQRQRIAIARTILQRPRLLIMDEATSALDYQTERVVSENLMQALQGCTVLFITHRLSSIVKADMIVCMGQGAVLEVGTHDELMAARGPYYALFRQQGRSSPSSSPAPPPLAVAAGRGAHPVIPPGAIEP</sequence>
<feature type="region of interest" description="Disordered" evidence="9">
    <location>
        <begin position="998"/>
        <end position="1031"/>
    </location>
</feature>
<evidence type="ECO:0000256" key="2">
    <source>
        <dbReference type="ARBA" id="ARBA00022692"/>
    </source>
</evidence>
<dbReference type="CDD" id="cd00038">
    <property type="entry name" value="CAP_ED"/>
    <property type="match status" value="1"/>
</dbReference>
<evidence type="ECO:0000256" key="9">
    <source>
        <dbReference type="SAM" id="MobiDB-lite"/>
    </source>
</evidence>
<dbReference type="InterPro" id="IPR003593">
    <property type="entry name" value="AAA+_ATPase"/>
</dbReference>
<dbReference type="InterPro" id="IPR039421">
    <property type="entry name" value="Type_1_exporter"/>
</dbReference>
<evidence type="ECO:0000256" key="5">
    <source>
        <dbReference type="ARBA" id="ARBA00022807"/>
    </source>
</evidence>
<accession>A0ABU5SZQ6</accession>
<feature type="transmembrane region" description="Helical" evidence="10">
    <location>
        <begin position="555"/>
        <end position="580"/>
    </location>
</feature>
<evidence type="ECO:0000256" key="10">
    <source>
        <dbReference type="SAM" id="Phobius"/>
    </source>
</evidence>
<dbReference type="PROSITE" id="PS50893">
    <property type="entry name" value="ABC_TRANSPORTER_2"/>
    <property type="match status" value="1"/>
</dbReference>
<keyword evidence="2 10" id="KW-0812">Transmembrane</keyword>
<evidence type="ECO:0000256" key="3">
    <source>
        <dbReference type="ARBA" id="ARBA00022741"/>
    </source>
</evidence>
<comment type="subcellular location">
    <subcellularLocation>
        <location evidence="1">Cell membrane</location>
        <topology evidence="1">Multi-pass membrane protein</topology>
    </subcellularLocation>
</comment>
<dbReference type="Pfam" id="PF00027">
    <property type="entry name" value="cNMP_binding"/>
    <property type="match status" value="1"/>
</dbReference>
<keyword evidence="8 10" id="KW-0472">Membrane</keyword>
<dbReference type="Gene3D" id="3.90.70.10">
    <property type="entry name" value="Cysteine proteinases"/>
    <property type="match status" value="1"/>
</dbReference>
<dbReference type="Gene3D" id="2.60.120.10">
    <property type="entry name" value="Jelly Rolls"/>
    <property type="match status" value="1"/>
</dbReference>
<keyword evidence="6" id="KW-0067">ATP-binding</keyword>
<evidence type="ECO:0000256" key="4">
    <source>
        <dbReference type="ARBA" id="ARBA00022801"/>
    </source>
</evidence>
<dbReference type="Pfam" id="PF00005">
    <property type="entry name" value="ABC_tran"/>
    <property type="match status" value="1"/>
</dbReference>
<feature type="transmembrane region" description="Helical" evidence="10">
    <location>
        <begin position="448"/>
        <end position="470"/>
    </location>
</feature>
<dbReference type="SMART" id="SM00382">
    <property type="entry name" value="AAA"/>
    <property type="match status" value="1"/>
</dbReference>
<dbReference type="InterPro" id="IPR011527">
    <property type="entry name" value="ABC1_TM_dom"/>
</dbReference>
<dbReference type="InterPro" id="IPR005074">
    <property type="entry name" value="Peptidase_C39"/>
</dbReference>
<feature type="transmembrane region" description="Helical" evidence="10">
    <location>
        <begin position="678"/>
        <end position="698"/>
    </location>
</feature>
<evidence type="ECO:0000313" key="16">
    <source>
        <dbReference type="Proteomes" id="UP001302329"/>
    </source>
</evidence>
<feature type="domain" description="Peptidase C39" evidence="14">
    <location>
        <begin position="294"/>
        <end position="416"/>
    </location>
</feature>
<dbReference type="InterPro" id="IPR036640">
    <property type="entry name" value="ABC1_TM_sf"/>
</dbReference>
<comment type="caution">
    <text evidence="15">The sequence shown here is derived from an EMBL/GenBank/DDBJ whole genome shotgun (WGS) entry which is preliminary data.</text>
</comment>
<dbReference type="PROSITE" id="PS50929">
    <property type="entry name" value="ABC_TM1F"/>
    <property type="match status" value="1"/>
</dbReference>
<dbReference type="CDD" id="cd18782">
    <property type="entry name" value="ABC_6TM_PrtD_LapB_HlyB_like"/>
    <property type="match status" value="1"/>
</dbReference>
<evidence type="ECO:0000313" key="15">
    <source>
        <dbReference type="EMBL" id="MEA5443971.1"/>
    </source>
</evidence>
<feature type="transmembrane region" description="Helical" evidence="10">
    <location>
        <begin position="482"/>
        <end position="506"/>
    </location>
</feature>
<gene>
    <name evidence="15" type="ORF">VB739_15540</name>
</gene>
<dbReference type="PROSITE" id="PS50990">
    <property type="entry name" value="PEPTIDASE_C39"/>
    <property type="match status" value="1"/>
</dbReference>
<dbReference type="Pfam" id="PF03412">
    <property type="entry name" value="Peptidase_C39"/>
    <property type="match status" value="1"/>
</dbReference>
<evidence type="ECO:0000256" key="8">
    <source>
        <dbReference type="ARBA" id="ARBA00023136"/>
    </source>
</evidence>
<organism evidence="15 16">
    <name type="scientific">Cyanobium gracile UHCC 0281</name>
    <dbReference type="NCBI Taxonomy" id="3110309"/>
    <lineage>
        <taxon>Bacteria</taxon>
        <taxon>Bacillati</taxon>
        <taxon>Cyanobacteriota</taxon>
        <taxon>Cyanophyceae</taxon>
        <taxon>Synechococcales</taxon>
        <taxon>Prochlorococcaceae</taxon>
        <taxon>Cyanobium</taxon>
    </lineage>
</organism>
<keyword evidence="4" id="KW-0378">Hydrolase</keyword>
<feature type="domain" description="ABC transporter" evidence="12">
    <location>
        <begin position="762"/>
        <end position="997"/>
    </location>
</feature>
<dbReference type="Gene3D" id="3.40.50.300">
    <property type="entry name" value="P-loop containing nucleotide triphosphate hydrolases"/>
    <property type="match status" value="1"/>
</dbReference>
<dbReference type="EMBL" id="JAYGHY010000083">
    <property type="protein sequence ID" value="MEA5443971.1"/>
    <property type="molecule type" value="Genomic_DNA"/>
</dbReference>
<dbReference type="RefSeq" id="WP_323357922.1">
    <property type="nucleotide sequence ID" value="NZ_JAYGHY010000083.1"/>
</dbReference>
<dbReference type="InterPro" id="IPR027417">
    <property type="entry name" value="P-loop_NTPase"/>
</dbReference>
<protein>
    <submittedName>
        <fullName evidence="15">Peptidase domain-containing ABC transporter</fullName>
    </submittedName>
</protein>
<keyword evidence="16" id="KW-1185">Reference proteome</keyword>
<keyword evidence="7 10" id="KW-1133">Transmembrane helix</keyword>
<dbReference type="InterPro" id="IPR014710">
    <property type="entry name" value="RmlC-like_jellyroll"/>
</dbReference>
<dbReference type="PROSITE" id="PS50042">
    <property type="entry name" value="CNMP_BINDING_3"/>
    <property type="match status" value="1"/>
</dbReference>
<evidence type="ECO:0000259" key="12">
    <source>
        <dbReference type="PROSITE" id="PS50893"/>
    </source>
</evidence>
<proteinExistence type="predicted"/>
<feature type="domain" description="Cyclic nucleotide-binding" evidence="11">
    <location>
        <begin position="16"/>
        <end position="137"/>
    </location>
</feature>
<dbReference type="SUPFAM" id="SSF52540">
    <property type="entry name" value="P-loop containing nucleoside triphosphate hydrolases"/>
    <property type="match status" value="1"/>
</dbReference>
<dbReference type="SUPFAM" id="SSF51206">
    <property type="entry name" value="cAMP-binding domain-like"/>
    <property type="match status" value="1"/>
</dbReference>
<evidence type="ECO:0000256" key="6">
    <source>
        <dbReference type="ARBA" id="ARBA00022840"/>
    </source>
</evidence>
<evidence type="ECO:0000256" key="1">
    <source>
        <dbReference type="ARBA" id="ARBA00004651"/>
    </source>
</evidence>
<dbReference type="Pfam" id="PF00664">
    <property type="entry name" value="ABC_membrane"/>
    <property type="match status" value="1"/>
</dbReference>
<dbReference type="CDD" id="cd02259">
    <property type="entry name" value="Peptidase_C39_like"/>
    <property type="match status" value="1"/>
</dbReference>
<keyword evidence="5" id="KW-0788">Thiol protease</keyword>
<dbReference type="SUPFAM" id="SSF90123">
    <property type="entry name" value="ABC transporter transmembrane region"/>
    <property type="match status" value="1"/>
</dbReference>
<feature type="transmembrane region" description="Helical" evidence="10">
    <location>
        <begin position="586"/>
        <end position="606"/>
    </location>
</feature>
<keyword evidence="3" id="KW-0547">Nucleotide-binding</keyword>
<keyword evidence="5" id="KW-0645">Protease</keyword>
<dbReference type="InterPro" id="IPR000595">
    <property type="entry name" value="cNMP-bd_dom"/>
</dbReference>
<evidence type="ECO:0000256" key="7">
    <source>
        <dbReference type="ARBA" id="ARBA00022989"/>
    </source>
</evidence>
<feature type="domain" description="ABC transmembrane type-1" evidence="13">
    <location>
        <begin position="448"/>
        <end position="727"/>
    </location>
</feature>
<dbReference type="PANTHER" id="PTHR43394:SF1">
    <property type="entry name" value="ATP-BINDING CASSETTE SUB-FAMILY B MEMBER 10, MITOCHONDRIAL"/>
    <property type="match status" value="1"/>
</dbReference>
<dbReference type="Proteomes" id="UP001302329">
    <property type="component" value="Unassembled WGS sequence"/>
</dbReference>
<evidence type="ECO:0000259" key="14">
    <source>
        <dbReference type="PROSITE" id="PS50990"/>
    </source>
</evidence>
<evidence type="ECO:0000259" key="13">
    <source>
        <dbReference type="PROSITE" id="PS50929"/>
    </source>
</evidence>